<evidence type="ECO:0000313" key="2">
    <source>
        <dbReference type="Proteomes" id="UP000279275"/>
    </source>
</evidence>
<evidence type="ECO:0000313" key="1">
    <source>
        <dbReference type="EMBL" id="RMI27736.1"/>
    </source>
</evidence>
<organism evidence="1 2">
    <name type="scientific">Nocardia stercoris</name>
    <dbReference type="NCBI Taxonomy" id="2483361"/>
    <lineage>
        <taxon>Bacteria</taxon>
        <taxon>Bacillati</taxon>
        <taxon>Actinomycetota</taxon>
        <taxon>Actinomycetes</taxon>
        <taxon>Mycobacteriales</taxon>
        <taxon>Nocardiaceae</taxon>
        <taxon>Nocardia</taxon>
    </lineage>
</organism>
<dbReference type="Proteomes" id="UP000279275">
    <property type="component" value="Unassembled WGS sequence"/>
</dbReference>
<evidence type="ECO:0008006" key="3">
    <source>
        <dbReference type="Google" id="ProtNLM"/>
    </source>
</evidence>
<proteinExistence type="predicted"/>
<dbReference type="AlphaFoldDB" id="A0A3M2KST9"/>
<keyword evidence="2" id="KW-1185">Reference proteome</keyword>
<gene>
    <name evidence="1" type="ORF">EBN03_32990</name>
</gene>
<comment type="caution">
    <text evidence="1">The sequence shown here is derived from an EMBL/GenBank/DDBJ whole genome shotgun (WGS) entry which is preliminary data.</text>
</comment>
<name>A0A3M2KST9_9NOCA</name>
<sequence length="114" mass="12748">MKRYIVLYLAPLSVAERFAQATPAEAAKGMRLWQEWSARIGAGLLDPGKPLGNARRVTPTGTRETDSEVIGMSILQATCMDEALAMVEDHHHLHWAEQCEIVVLEEQPIPELQR</sequence>
<accession>A0A3M2KST9</accession>
<protein>
    <recommendedName>
        <fullName evidence="3">YCII-related domain-containing protein</fullName>
    </recommendedName>
</protein>
<reference evidence="1 2" key="1">
    <citation type="submission" date="2018-10" db="EMBL/GenBank/DDBJ databases">
        <title>Isolation from cow dung.</title>
        <authorList>
            <person name="Ling L."/>
        </authorList>
    </citation>
    <scope>NUCLEOTIDE SEQUENCE [LARGE SCALE GENOMIC DNA]</scope>
    <source>
        <strain evidence="1 2">NEAU-LL90</strain>
    </source>
</reference>
<dbReference type="OrthoDB" id="5117987at2"/>
<dbReference type="EMBL" id="RFFH01000032">
    <property type="protein sequence ID" value="RMI27736.1"/>
    <property type="molecule type" value="Genomic_DNA"/>
</dbReference>
<dbReference type="RefSeq" id="WP_122192096.1">
    <property type="nucleotide sequence ID" value="NZ_RFFH01000032.1"/>
</dbReference>